<keyword evidence="3" id="KW-1185">Reference proteome</keyword>
<dbReference type="InterPro" id="IPR002509">
    <property type="entry name" value="NODB_dom"/>
</dbReference>
<organism evidence="2 3">
    <name type="scientific">Streptomyces chisholmiae</name>
    <dbReference type="NCBI Taxonomy" id="3075540"/>
    <lineage>
        <taxon>Bacteria</taxon>
        <taxon>Bacillati</taxon>
        <taxon>Actinomycetota</taxon>
        <taxon>Actinomycetes</taxon>
        <taxon>Kitasatosporales</taxon>
        <taxon>Streptomycetaceae</taxon>
        <taxon>Streptomyces</taxon>
    </lineage>
</organism>
<sequence length="269" mass="29271">MSAAVAWPDGARSAACLTFDLDADEVWLAEVPNAARRPGVLSQGVYGPNVAVPLLLEVLGRYGVAATFFVPGRVAERYPEAVRAVLDAGHEVAHHGYTHRAPASLTAQEEEEELARGIAVLRETHGVTVRGYRAPSWDVSVRTVELLQRYGLAYSSNLMADFRPYRHTGSDVVELPVHWTLDDAAHFWFGQTAWTRKLATNEEAGAIWRAEAAGIDRLGGLCVHTFHPQLIGRPGRLELFEDIVRAVAEAEGVWAATAAQVADWVRGGG</sequence>
<gene>
    <name evidence="2" type="ORF">RM844_21360</name>
</gene>
<proteinExistence type="predicted"/>
<name>A0ABU2JV24_9ACTN</name>
<accession>A0ABU2JV24</accession>
<dbReference type="CDD" id="cd10938">
    <property type="entry name" value="CE4_HpPgdA_like"/>
    <property type="match status" value="1"/>
</dbReference>
<dbReference type="RefSeq" id="WP_311668928.1">
    <property type="nucleotide sequence ID" value="NZ_JAVREO010000013.1"/>
</dbReference>
<evidence type="ECO:0000259" key="1">
    <source>
        <dbReference type="PROSITE" id="PS51677"/>
    </source>
</evidence>
<dbReference type="InterPro" id="IPR037950">
    <property type="entry name" value="PgdA-like"/>
</dbReference>
<dbReference type="PANTHER" id="PTHR47561:SF1">
    <property type="entry name" value="POLYSACCHARIDE DEACETYLASE FAMILY PROTEIN (AFU_ORTHOLOGUE AFUA_6G05030)"/>
    <property type="match status" value="1"/>
</dbReference>
<dbReference type="Gene3D" id="3.20.20.370">
    <property type="entry name" value="Glycoside hydrolase/deacetylase"/>
    <property type="match status" value="1"/>
</dbReference>
<dbReference type="EMBL" id="JAVREO010000013">
    <property type="protein sequence ID" value="MDT0268840.1"/>
    <property type="molecule type" value="Genomic_DNA"/>
</dbReference>
<evidence type="ECO:0000313" key="3">
    <source>
        <dbReference type="Proteomes" id="UP001183410"/>
    </source>
</evidence>
<dbReference type="PROSITE" id="PS51677">
    <property type="entry name" value="NODB"/>
    <property type="match status" value="1"/>
</dbReference>
<reference evidence="3" key="1">
    <citation type="submission" date="2023-07" db="EMBL/GenBank/DDBJ databases">
        <title>30 novel species of actinomycetes from the DSMZ collection.</title>
        <authorList>
            <person name="Nouioui I."/>
        </authorList>
    </citation>
    <scope>NUCLEOTIDE SEQUENCE [LARGE SCALE GENOMIC DNA]</scope>
    <source>
        <strain evidence="3">DSM 44915</strain>
    </source>
</reference>
<feature type="domain" description="NodB homology" evidence="1">
    <location>
        <begin position="38"/>
        <end position="256"/>
    </location>
</feature>
<protein>
    <submittedName>
        <fullName evidence="2">Polysaccharide deacetylase</fullName>
    </submittedName>
</protein>
<dbReference type="Pfam" id="PF01522">
    <property type="entry name" value="Polysacc_deac_1"/>
    <property type="match status" value="1"/>
</dbReference>
<dbReference type="InterPro" id="IPR011330">
    <property type="entry name" value="Glyco_hydro/deAcase_b/a-brl"/>
</dbReference>
<dbReference type="Proteomes" id="UP001183410">
    <property type="component" value="Unassembled WGS sequence"/>
</dbReference>
<evidence type="ECO:0000313" key="2">
    <source>
        <dbReference type="EMBL" id="MDT0268840.1"/>
    </source>
</evidence>
<comment type="caution">
    <text evidence="2">The sequence shown here is derived from an EMBL/GenBank/DDBJ whole genome shotgun (WGS) entry which is preliminary data.</text>
</comment>
<dbReference type="PANTHER" id="PTHR47561">
    <property type="entry name" value="POLYSACCHARIDE DEACETYLASE FAMILY PROTEIN (AFU_ORTHOLOGUE AFUA_6G05030)"/>
    <property type="match status" value="1"/>
</dbReference>
<dbReference type="SUPFAM" id="SSF88713">
    <property type="entry name" value="Glycoside hydrolase/deacetylase"/>
    <property type="match status" value="1"/>
</dbReference>